<accession>A0A8X6XFP1</accession>
<keyword evidence="2" id="KW-1185">Reference proteome</keyword>
<sequence length="83" mass="9860">MLNDPLIILKEVTSVSKRHFQEWMRLELVTTDHLYEAEDRYLVVIYASKNCQELLTVFDHLVFFPFWLAWRLIRSTQALSSSG</sequence>
<proteinExistence type="predicted"/>
<evidence type="ECO:0000313" key="2">
    <source>
        <dbReference type="Proteomes" id="UP000886998"/>
    </source>
</evidence>
<evidence type="ECO:0000313" key="1">
    <source>
        <dbReference type="EMBL" id="GFY51837.1"/>
    </source>
</evidence>
<reference evidence="1" key="1">
    <citation type="submission" date="2020-08" db="EMBL/GenBank/DDBJ databases">
        <title>Multicomponent nature underlies the extraordinary mechanical properties of spider dragline silk.</title>
        <authorList>
            <person name="Kono N."/>
            <person name="Nakamura H."/>
            <person name="Mori M."/>
            <person name="Yoshida Y."/>
            <person name="Ohtoshi R."/>
            <person name="Malay A.D."/>
            <person name="Moran D.A.P."/>
            <person name="Tomita M."/>
            <person name="Numata K."/>
            <person name="Arakawa K."/>
        </authorList>
    </citation>
    <scope>NUCLEOTIDE SEQUENCE</scope>
</reference>
<comment type="caution">
    <text evidence="1">The sequence shown here is derived from an EMBL/GenBank/DDBJ whole genome shotgun (WGS) entry which is preliminary data.</text>
</comment>
<gene>
    <name evidence="1" type="ORF">TNIN_84251</name>
</gene>
<protein>
    <submittedName>
        <fullName evidence="1">Uncharacterized protein</fullName>
    </submittedName>
</protein>
<name>A0A8X6XFP1_9ARAC</name>
<dbReference type="Proteomes" id="UP000886998">
    <property type="component" value="Unassembled WGS sequence"/>
</dbReference>
<dbReference type="EMBL" id="BMAV01008339">
    <property type="protein sequence ID" value="GFY51837.1"/>
    <property type="molecule type" value="Genomic_DNA"/>
</dbReference>
<dbReference type="AlphaFoldDB" id="A0A8X6XFP1"/>
<organism evidence="1 2">
    <name type="scientific">Trichonephila inaurata madagascariensis</name>
    <dbReference type="NCBI Taxonomy" id="2747483"/>
    <lineage>
        <taxon>Eukaryota</taxon>
        <taxon>Metazoa</taxon>
        <taxon>Ecdysozoa</taxon>
        <taxon>Arthropoda</taxon>
        <taxon>Chelicerata</taxon>
        <taxon>Arachnida</taxon>
        <taxon>Araneae</taxon>
        <taxon>Araneomorphae</taxon>
        <taxon>Entelegynae</taxon>
        <taxon>Araneoidea</taxon>
        <taxon>Nephilidae</taxon>
        <taxon>Trichonephila</taxon>
        <taxon>Trichonephila inaurata</taxon>
    </lineage>
</organism>